<dbReference type="EMBL" id="JADEWC010000039">
    <property type="protein sequence ID" value="MBE9223641.1"/>
    <property type="molecule type" value="Genomic_DNA"/>
</dbReference>
<proteinExistence type="predicted"/>
<sequence>MGKRTPQDGLRDWEEAQNLDDLVMDKREGKRANKAKAKRRNRRYENRLLRGSIDILDLDNDEDTL</sequence>
<organism evidence="2 3">
    <name type="scientific">Cyanobacterium stanieri LEGE 03274</name>
    <dbReference type="NCBI Taxonomy" id="1828756"/>
    <lineage>
        <taxon>Bacteria</taxon>
        <taxon>Bacillati</taxon>
        <taxon>Cyanobacteriota</taxon>
        <taxon>Cyanophyceae</taxon>
        <taxon>Oscillatoriophycideae</taxon>
        <taxon>Chroococcales</taxon>
        <taxon>Geminocystaceae</taxon>
        <taxon>Cyanobacterium</taxon>
    </lineage>
</organism>
<gene>
    <name evidence="2" type="ORF">IQ215_13135</name>
</gene>
<evidence type="ECO:0000313" key="3">
    <source>
        <dbReference type="Proteomes" id="UP000654604"/>
    </source>
</evidence>
<reference evidence="2 3" key="1">
    <citation type="submission" date="2020-10" db="EMBL/GenBank/DDBJ databases">
        <authorList>
            <person name="Castelo-Branco R."/>
            <person name="Eusebio N."/>
            <person name="Adriana R."/>
            <person name="Vieira A."/>
            <person name="Brugerolle De Fraissinette N."/>
            <person name="Rezende De Castro R."/>
            <person name="Schneider M.P."/>
            <person name="Vasconcelos V."/>
            <person name="Leao P.N."/>
        </authorList>
    </citation>
    <scope>NUCLEOTIDE SEQUENCE [LARGE SCALE GENOMIC DNA]</scope>
    <source>
        <strain evidence="2 3">LEGE 03274</strain>
    </source>
</reference>
<evidence type="ECO:0000313" key="2">
    <source>
        <dbReference type="EMBL" id="MBE9223641.1"/>
    </source>
</evidence>
<dbReference type="RefSeq" id="WP_193801869.1">
    <property type="nucleotide sequence ID" value="NZ_JADEWC010000039.1"/>
</dbReference>
<keyword evidence="3" id="KW-1185">Reference proteome</keyword>
<feature type="compositionally biased region" description="Basic residues" evidence="1">
    <location>
        <begin position="32"/>
        <end position="42"/>
    </location>
</feature>
<protein>
    <recommendedName>
        <fullName evidence="4">BZIP domain-containing protein</fullName>
    </recommendedName>
</protein>
<name>A0ABR9V914_9CHRO</name>
<evidence type="ECO:0000256" key="1">
    <source>
        <dbReference type="SAM" id="MobiDB-lite"/>
    </source>
</evidence>
<comment type="caution">
    <text evidence="2">The sequence shown here is derived from an EMBL/GenBank/DDBJ whole genome shotgun (WGS) entry which is preliminary data.</text>
</comment>
<accession>A0ABR9V914</accession>
<feature type="region of interest" description="Disordered" evidence="1">
    <location>
        <begin position="24"/>
        <end position="43"/>
    </location>
</feature>
<dbReference type="Proteomes" id="UP000654604">
    <property type="component" value="Unassembled WGS sequence"/>
</dbReference>
<evidence type="ECO:0008006" key="4">
    <source>
        <dbReference type="Google" id="ProtNLM"/>
    </source>
</evidence>